<evidence type="ECO:0000256" key="1">
    <source>
        <dbReference type="ARBA" id="ARBA00000077"/>
    </source>
</evidence>
<keyword evidence="4" id="KW-0540">Nuclease</keyword>
<accession>A0A1B6IIS6</accession>
<protein>
    <recommendedName>
        <fullName evidence="3">ribonuclease H</fullName>
        <ecNumber evidence="3">3.1.26.4</ecNumber>
    </recommendedName>
</protein>
<dbReference type="GO" id="GO:0004523">
    <property type="term" value="F:RNA-DNA hybrid ribonuclease activity"/>
    <property type="evidence" value="ECO:0007669"/>
    <property type="project" value="UniProtKB-EC"/>
</dbReference>
<dbReference type="InterPro" id="IPR036397">
    <property type="entry name" value="RNaseH_sf"/>
</dbReference>
<dbReference type="PANTHER" id="PTHR10642:SF26">
    <property type="entry name" value="RIBONUCLEASE H1"/>
    <property type="match status" value="1"/>
</dbReference>
<feature type="domain" description="RNase H type-1" evidence="8">
    <location>
        <begin position="64"/>
        <end position="194"/>
    </location>
</feature>
<dbReference type="PANTHER" id="PTHR10642">
    <property type="entry name" value="RIBONUCLEASE H1"/>
    <property type="match status" value="1"/>
</dbReference>
<dbReference type="GO" id="GO:0003676">
    <property type="term" value="F:nucleic acid binding"/>
    <property type="evidence" value="ECO:0007669"/>
    <property type="project" value="InterPro"/>
</dbReference>
<dbReference type="SUPFAM" id="SSF53098">
    <property type="entry name" value="Ribonuclease H-like"/>
    <property type="match status" value="1"/>
</dbReference>
<dbReference type="InterPro" id="IPR002156">
    <property type="entry name" value="RNaseH_domain"/>
</dbReference>
<dbReference type="GO" id="GO:0046872">
    <property type="term" value="F:metal ion binding"/>
    <property type="evidence" value="ECO:0007669"/>
    <property type="project" value="UniProtKB-KW"/>
</dbReference>
<evidence type="ECO:0000256" key="4">
    <source>
        <dbReference type="ARBA" id="ARBA00022722"/>
    </source>
</evidence>
<dbReference type="InterPro" id="IPR050092">
    <property type="entry name" value="RNase_H"/>
</dbReference>
<dbReference type="CDD" id="cd09276">
    <property type="entry name" value="Rnase_HI_RT_non_LTR"/>
    <property type="match status" value="1"/>
</dbReference>
<dbReference type="Gene3D" id="3.30.420.10">
    <property type="entry name" value="Ribonuclease H-like superfamily/Ribonuclease H"/>
    <property type="match status" value="1"/>
</dbReference>
<dbReference type="Pfam" id="PF00075">
    <property type="entry name" value="RNase_H"/>
    <property type="match status" value="1"/>
</dbReference>
<evidence type="ECO:0000256" key="2">
    <source>
        <dbReference type="ARBA" id="ARBA00005300"/>
    </source>
</evidence>
<evidence type="ECO:0000256" key="5">
    <source>
        <dbReference type="ARBA" id="ARBA00022723"/>
    </source>
</evidence>
<evidence type="ECO:0000259" key="8">
    <source>
        <dbReference type="PROSITE" id="PS50879"/>
    </source>
</evidence>
<dbReference type="PROSITE" id="PS50879">
    <property type="entry name" value="RNASE_H_1"/>
    <property type="match status" value="1"/>
</dbReference>
<keyword evidence="6" id="KW-0255">Endonuclease</keyword>
<keyword evidence="7" id="KW-0378">Hydrolase</keyword>
<dbReference type="AlphaFoldDB" id="A0A1B6IIS6"/>
<proteinExistence type="inferred from homology"/>
<organism evidence="9">
    <name type="scientific">Homalodisca liturata</name>
    <dbReference type="NCBI Taxonomy" id="320908"/>
    <lineage>
        <taxon>Eukaryota</taxon>
        <taxon>Metazoa</taxon>
        <taxon>Ecdysozoa</taxon>
        <taxon>Arthropoda</taxon>
        <taxon>Hexapoda</taxon>
        <taxon>Insecta</taxon>
        <taxon>Pterygota</taxon>
        <taxon>Neoptera</taxon>
        <taxon>Paraneoptera</taxon>
        <taxon>Hemiptera</taxon>
        <taxon>Auchenorrhyncha</taxon>
        <taxon>Membracoidea</taxon>
        <taxon>Cicadellidae</taxon>
        <taxon>Cicadellinae</taxon>
        <taxon>Proconiini</taxon>
        <taxon>Homalodisca</taxon>
    </lineage>
</organism>
<comment type="catalytic activity">
    <reaction evidence="1">
        <text>Endonucleolytic cleavage to 5'-phosphomonoester.</text>
        <dbReference type="EC" id="3.1.26.4"/>
    </reaction>
</comment>
<dbReference type="EMBL" id="GECU01020895">
    <property type="protein sequence ID" value="JAS86811.1"/>
    <property type="molecule type" value="Transcribed_RNA"/>
</dbReference>
<evidence type="ECO:0000256" key="7">
    <source>
        <dbReference type="ARBA" id="ARBA00022801"/>
    </source>
</evidence>
<evidence type="ECO:0000256" key="6">
    <source>
        <dbReference type="ARBA" id="ARBA00022759"/>
    </source>
</evidence>
<name>A0A1B6IIS6_9HEMI</name>
<evidence type="ECO:0000256" key="3">
    <source>
        <dbReference type="ARBA" id="ARBA00012180"/>
    </source>
</evidence>
<dbReference type="GO" id="GO:0043137">
    <property type="term" value="P:DNA replication, removal of RNA primer"/>
    <property type="evidence" value="ECO:0007669"/>
    <property type="project" value="TreeGrafter"/>
</dbReference>
<keyword evidence="5" id="KW-0479">Metal-binding</keyword>
<dbReference type="EC" id="3.1.26.4" evidence="3"/>
<sequence length="281" mass="31207">MVADLWRNGTSRTGHGTITEAVNPNAILEMVSDKMRTEFVFNKPFSVDFYSRDEWKSQDNIPTIRKSFVWYTDGSLIKGRTGYGVFSQSPRTALSGSLGRNCSIFQAEIYGILACANLGLTRRYQEMNICIMSDSQAALKALDSNSISSRLVWECFNTLCKLGSRNCVRLGWVPGHTGIGGNECADRLAKSGASMPYTGPEPSCGISKSAAYQSINKWSRKTHRLRWQSHQGQALGKRLLTDSSSGFTRWLMGLGRDQVRQVIALITGHGHFRKHLNTIGL</sequence>
<comment type="similarity">
    <text evidence="2">Belongs to the RNase H family.</text>
</comment>
<gene>
    <name evidence="9" type="ORF">g.29338</name>
</gene>
<reference evidence="9" key="1">
    <citation type="submission" date="2015-11" db="EMBL/GenBank/DDBJ databases">
        <title>De novo transcriptome assembly of four potential Pierce s Disease insect vectors from Arizona vineyards.</title>
        <authorList>
            <person name="Tassone E.E."/>
        </authorList>
    </citation>
    <scope>NUCLEOTIDE SEQUENCE</scope>
</reference>
<evidence type="ECO:0000313" key="9">
    <source>
        <dbReference type="EMBL" id="JAS86811.1"/>
    </source>
</evidence>
<dbReference type="InterPro" id="IPR012337">
    <property type="entry name" value="RNaseH-like_sf"/>
</dbReference>